<dbReference type="Proteomes" id="UP000215145">
    <property type="component" value="Unassembled WGS sequence"/>
</dbReference>
<dbReference type="SUPFAM" id="SSF140500">
    <property type="entry name" value="BAS1536-like"/>
    <property type="match status" value="1"/>
</dbReference>
<dbReference type="InterPro" id="IPR018540">
    <property type="entry name" value="Spo0E-like"/>
</dbReference>
<keyword evidence="2" id="KW-1185">Reference proteome</keyword>
<sequence length="97" mass="11144">MSYNRYETSFSAAEYDWEGCRMTTGIEAGFVAEAESKSLSAGSWTPFLRDLAEEIDELRKEMEQTYEQGSGFQSEHLLAISQKLDLKINEFLHHRLS</sequence>
<dbReference type="EMBL" id="NMUQ01000001">
    <property type="protein sequence ID" value="OXM17166.1"/>
    <property type="molecule type" value="Genomic_DNA"/>
</dbReference>
<dbReference type="AlphaFoldDB" id="A0A229P4G8"/>
<evidence type="ECO:0008006" key="3">
    <source>
        <dbReference type="Google" id="ProtNLM"/>
    </source>
</evidence>
<reference evidence="1 2" key="1">
    <citation type="submission" date="2017-07" db="EMBL/GenBank/DDBJ databases">
        <title>Paenibacillus herberti R33 genome sequencing and assembly.</title>
        <authorList>
            <person name="Su W."/>
        </authorList>
    </citation>
    <scope>NUCLEOTIDE SEQUENCE [LARGE SCALE GENOMIC DNA]</scope>
    <source>
        <strain evidence="1 2">R33</strain>
    </source>
</reference>
<organism evidence="1 2">
    <name type="scientific">Paenibacillus herberti</name>
    <dbReference type="NCBI Taxonomy" id="1619309"/>
    <lineage>
        <taxon>Bacteria</taxon>
        <taxon>Bacillati</taxon>
        <taxon>Bacillota</taxon>
        <taxon>Bacilli</taxon>
        <taxon>Bacillales</taxon>
        <taxon>Paenibacillaceae</taxon>
        <taxon>Paenibacillus</taxon>
    </lineage>
</organism>
<dbReference type="InterPro" id="IPR037208">
    <property type="entry name" value="Spo0E-like_sf"/>
</dbReference>
<protein>
    <recommendedName>
        <fullName evidence="3">Aspartyl-phosphate phosphatase Spo0E family protein</fullName>
    </recommendedName>
</protein>
<evidence type="ECO:0000313" key="2">
    <source>
        <dbReference type="Proteomes" id="UP000215145"/>
    </source>
</evidence>
<dbReference type="InterPro" id="IPR036638">
    <property type="entry name" value="HLH_DNA-bd_sf"/>
</dbReference>
<dbReference type="GO" id="GO:0043937">
    <property type="term" value="P:regulation of sporulation"/>
    <property type="evidence" value="ECO:0007669"/>
    <property type="project" value="InterPro"/>
</dbReference>
<name>A0A229P4G8_9BACL</name>
<proteinExistence type="predicted"/>
<comment type="caution">
    <text evidence="1">The sequence shown here is derived from an EMBL/GenBank/DDBJ whole genome shotgun (WGS) entry which is preliminary data.</text>
</comment>
<dbReference type="Pfam" id="PF09388">
    <property type="entry name" value="SpoOE-like"/>
    <property type="match status" value="1"/>
</dbReference>
<dbReference type="GO" id="GO:0046983">
    <property type="term" value="F:protein dimerization activity"/>
    <property type="evidence" value="ECO:0007669"/>
    <property type="project" value="InterPro"/>
</dbReference>
<evidence type="ECO:0000313" key="1">
    <source>
        <dbReference type="EMBL" id="OXM17166.1"/>
    </source>
</evidence>
<accession>A0A229P4G8</accession>
<gene>
    <name evidence="1" type="ORF">CGZ75_11285</name>
</gene>
<dbReference type="OrthoDB" id="2666800at2"/>
<dbReference type="Gene3D" id="4.10.280.10">
    <property type="entry name" value="Helix-loop-helix DNA-binding domain"/>
    <property type="match status" value="1"/>
</dbReference>